<evidence type="ECO:0000313" key="2">
    <source>
        <dbReference type="EMBL" id="MFC7329833.1"/>
    </source>
</evidence>
<dbReference type="Gene3D" id="3.40.1620.10">
    <property type="entry name" value="YefM-like domain"/>
    <property type="match status" value="1"/>
</dbReference>
<evidence type="ECO:0000313" key="3">
    <source>
        <dbReference type="Proteomes" id="UP001596540"/>
    </source>
</evidence>
<comment type="caution">
    <text evidence="2">The sequence shown here is derived from an EMBL/GenBank/DDBJ whole genome shotgun (WGS) entry which is preliminary data.</text>
</comment>
<gene>
    <name evidence="2" type="ORF">ACFQRF_19040</name>
</gene>
<protein>
    <submittedName>
        <fullName evidence="2">Antitoxin of toxin-antitoxin stability system</fullName>
    </submittedName>
</protein>
<reference evidence="3" key="1">
    <citation type="journal article" date="2019" name="Int. J. Syst. Evol. Microbiol.">
        <title>The Global Catalogue of Microorganisms (GCM) 10K type strain sequencing project: providing services to taxonomists for standard genome sequencing and annotation.</title>
        <authorList>
            <consortium name="The Broad Institute Genomics Platform"/>
            <consortium name="The Broad Institute Genome Sequencing Center for Infectious Disease"/>
            <person name="Wu L."/>
            <person name="Ma J."/>
        </authorList>
    </citation>
    <scope>NUCLEOTIDE SEQUENCE [LARGE SCALE GENOMIC DNA]</scope>
    <source>
        <strain evidence="3">CGMCC 4.7382</strain>
    </source>
</reference>
<dbReference type="SUPFAM" id="SSF143120">
    <property type="entry name" value="YefM-like"/>
    <property type="match status" value="1"/>
</dbReference>
<comment type="similarity">
    <text evidence="1">Belongs to the phD/YefM antitoxin family.</text>
</comment>
<dbReference type="EMBL" id="JBHTBH010000009">
    <property type="protein sequence ID" value="MFC7329833.1"/>
    <property type="molecule type" value="Genomic_DNA"/>
</dbReference>
<dbReference type="InterPro" id="IPR036165">
    <property type="entry name" value="YefM-like_sf"/>
</dbReference>
<proteinExistence type="inferred from homology"/>
<organism evidence="2 3">
    <name type="scientific">Marinactinospora rubrisoli</name>
    <dbReference type="NCBI Taxonomy" id="2715399"/>
    <lineage>
        <taxon>Bacteria</taxon>
        <taxon>Bacillati</taxon>
        <taxon>Actinomycetota</taxon>
        <taxon>Actinomycetes</taxon>
        <taxon>Streptosporangiales</taxon>
        <taxon>Nocardiopsidaceae</taxon>
        <taxon>Marinactinospora</taxon>
    </lineage>
</organism>
<dbReference type="RefSeq" id="WP_379872484.1">
    <property type="nucleotide sequence ID" value="NZ_JBHTBH010000009.1"/>
</dbReference>
<dbReference type="Proteomes" id="UP001596540">
    <property type="component" value="Unassembled WGS sequence"/>
</dbReference>
<keyword evidence="3" id="KW-1185">Reference proteome</keyword>
<name>A0ABW2KKB9_9ACTN</name>
<evidence type="ECO:0000256" key="1">
    <source>
        <dbReference type="ARBA" id="ARBA00009981"/>
    </source>
</evidence>
<sequence length="92" mass="10267">MSAEPAEYSIRRARDEFSQVVNRAAFGGEITYITRGRGHRRAAAVVPAEWVEAYEEYLDREDGWVAEARLADLRAGRSQVIPAEEVGRTLGS</sequence>
<accession>A0ABW2KKB9</accession>